<dbReference type="SUPFAM" id="SSF52402">
    <property type="entry name" value="Adenine nucleotide alpha hydrolases-like"/>
    <property type="match status" value="1"/>
</dbReference>
<dbReference type="Pfam" id="PF00582">
    <property type="entry name" value="Usp"/>
    <property type="match status" value="1"/>
</dbReference>
<dbReference type="InterPro" id="IPR006016">
    <property type="entry name" value="UspA"/>
</dbReference>
<dbReference type="PANTHER" id="PTHR46268:SF15">
    <property type="entry name" value="UNIVERSAL STRESS PROTEIN HP_0031"/>
    <property type="match status" value="1"/>
</dbReference>
<dbReference type="InterPro" id="IPR006015">
    <property type="entry name" value="Universal_stress_UspA"/>
</dbReference>
<reference evidence="4" key="1">
    <citation type="submission" date="2007-05" db="EMBL/GenBank/DDBJ databases">
        <title>Complete sequence of Pseudomonas putida F1.</title>
        <authorList>
            <consortium name="US DOE Joint Genome Institute"/>
            <person name="Copeland A."/>
            <person name="Lucas S."/>
            <person name="Lapidus A."/>
            <person name="Barry K."/>
            <person name="Detter J.C."/>
            <person name="Glavina del Rio T."/>
            <person name="Hammon N."/>
            <person name="Israni S."/>
            <person name="Dalin E."/>
            <person name="Tice H."/>
            <person name="Pitluck S."/>
            <person name="Chain P."/>
            <person name="Malfatti S."/>
            <person name="Shin M."/>
            <person name="Vergez L."/>
            <person name="Schmutz J."/>
            <person name="Larimer F."/>
            <person name="Land M."/>
            <person name="Hauser L."/>
            <person name="Kyrpides N."/>
            <person name="Lykidis A."/>
            <person name="Parales R."/>
            <person name="Richardson P."/>
        </authorList>
    </citation>
    <scope>NUCLEOTIDE SEQUENCE [LARGE SCALE GENOMIC DNA]</scope>
    <source>
        <strain evidence="4">F1</strain>
    </source>
</reference>
<dbReference type="PRINTS" id="PR01438">
    <property type="entry name" value="UNVRSLSTRESS"/>
</dbReference>
<dbReference type="EMBL" id="CP000712">
    <property type="protein sequence ID" value="ABQ80576.1"/>
    <property type="molecule type" value="Genomic_DNA"/>
</dbReference>
<dbReference type="HOGENOM" id="CLU_049301_16_6_6"/>
<evidence type="ECO:0000259" key="3">
    <source>
        <dbReference type="Pfam" id="PF00582"/>
    </source>
</evidence>
<dbReference type="eggNOG" id="COG0589">
    <property type="taxonomic scope" value="Bacteria"/>
</dbReference>
<evidence type="ECO:0000313" key="4">
    <source>
        <dbReference type="EMBL" id="ABQ80576.1"/>
    </source>
</evidence>
<accession>A5W8W6</accession>
<sequence length="181" mass="19449">MAGSALSRVNPRLRWSTRRGRPSPQIHQGSCMPSPVLIAIDASPTSAALLALARRYCRPGEHELHVLLAIDSTFAVHAQPAPYTAEELEEYPAACEEQQHADHAVAEAVRELQQAGFASQGCMVAGLPVEAIVAKAQELRCELIIMGHRHLSRLGRLLDPSISAKVIDRVEVPVLVGAASA</sequence>
<dbReference type="PANTHER" id="PTHR46268">
    <property type="entry name" value="STRESS RESPONSE PROTEIN NHAX"/>
    <property type="match status" value="1"/>
</dbReference>
<feature type="region of interest" description="Disordered" evidence="2">
    <location>
        <begin position="1"/>
        <end position="28"/>
    </location>
</feature>
<feature type="domain" description="UspA" evidence="3">
    <location>
        <begin position="35"/>
        <end position="176"/>
    </location>
</feature>
<name>A5W8W6_PSEP1</name>
<evidence type="ECO:0000256" key="1">
    <source>
        <dbReference type="ARBA" id="ARBA00008791"/>
    </source>
</evidence>
<protein>
    <submittedName>
        <fullName evidence="4">UspA domain protein</fullName>
    </submittedName>
</protein>
<dbReference type="AlphaFoldDB" id="A5W8W6"/>
<dbReference type="Gene3D" id="3.40.50.620">
    <property type="entry name" value="HUPs"/>
    <property type="match status" value="1"/>
</dbReference>
<dbReference type="CDD" id="cd00293">
    <property type="entry name" value="USP-like"/>
    <property type="match status" value="1"/>
</dbReference>
<evidence type="ECO:0000256" key="2">
    <source>
        <dbReference type="SAM" id="MobiDB-lite"/>
    </source>
</evidence>
<organism evidence="4">
    <name type="scientific">Pseudomonas putida (strain ATCC 700007 / DSM 6899 / JCM 31910 / BCRC 17059 / LMG 24140 / F1)</name>
    <dbReference type="NCBI Taxonomy" id="351746"/>
    <lineage>
        <taxon>Bacteria</taxon>
        <taxon>Pseudomonadati</taxon>
        <taxon>Pseudomonadota</taxon>
        <taxon>Gammaproteobacteria</taxon>
        <taxon>Pseudomonadales</taxon>
        <taxon>Pseudomonadaceae</taxon>
        <taxon>Pseudomonas</taxon>
    </lineage>
</organism>
<dbReference type="InterPro" id="IPR014729">
    <property type="entry name" value="Rossmann-like_a/b/a_fold"/>
</dbReference>
<gene>
    <name evidence="4" type="ordered locus">Pput_4456</name>
</gene>
<comment type="similarity">
    <text evidence="1">Belongs to the universal stress protein A family.</text>
</comment>
<proteinExistence type="inferred from homology"/>
<dbReference type="KEGG" id="ppf:Pput_4456"/>